<dbReference type="eggNOG" id="COG1994">
    <property type="taxonomic scope" value="Bacteria"/>
</dbReference>
<dbReference type="GO" id="GO:0016020">
    <property type="term" value="C:membrane"/>
    <property type="evidence" value="ECO:0007669"/>
    <property type="project" value="UniProtKB-SubCell"/>
</dbReference>
<evidence type="ECO:0000256" key="1">
    <source>
        <dbReference type="ARBA" id="ARBA00001947"/>
    </source>
</evidence>
<comment type="similarity">
    <text evidence="3">Belongs to the peptidase M50B family.</text>
</comment>
<dbReference type="PANTHER" id="PTHR31412:SF0">
    <property type="entry name" value="ZINC METALLOPROTEASE EGY1, CHLOROPLASTIC-RELATED"/>
    <property type="match status" value="1"/>
</dbReference>
<evidence type="ECO:0000256" key="5">
    <source>
        <dbReference type="ARBA" id="ARBA00022692"/>
    </source>
</evidence>
<feature type="transmembrane region" description="Helical" evidence="11">
    <location>
        <begin position="6"/>
        <end position="22"/>
    </location>
</feature>
<accession>B0CEA5</accession>
<feature type="transmembrane region" description="Helical" evidence="11">
    <location>
        <begin position="60"/>
        <end position="76"/>
    </location>
</feature>
<keyword evidence="8 11" id="KW-1133">Transmembrane helix</keyword>
<dbReference type="RefSeq" id="WP_012161327.1">
    <property type="nucleotide sequence ID" value="NC_009925.1"/>
</dbReference>
<dbReference type="GO" id="GO:0008233">
    <property type="term" value="F:peptidase activity"/>
    <property type="evidence" value="ECO:0007669"/>
    <property type="project" value="UniProtKB-KW"/>
</dbReference>
<gene>
    <name evidence="13" type="ordered locus">AM1_0693</name>
</gene>
<evidence type="ECO:0000256" key="10">
    <source>
        <dbReference type="SAM" id="MobiDB-lite"/>
    </source>
</evidence>
<name>B0CEA5_ACAM1</name>
<feature type="transmembrane region" description="Helical" evidence="11">
    <location>
        <begin position="29"/>
        <end position="48"/>
    </location>
</feature>
<sequence>MIWISLSIFGLVLYFIVHHSVSRTTNTPTWLLWLVLMIPALVAGGWAAVYGADVKPPPRLWIPSTIFALISYLYLARPNKRKPAPQSSEAQNTEPENSQSAEDSPNREEKPPKPIAAANLLTKGEESQLQNCFPWSIFYLQNVDYRPQVVICRGQLRSQPEKAYQTIRENIKTQFGDRFLVVFQDGAMNKPFFILVPNPQTQEKEKRRGPVSRPGLALGLFFSTLLTTTLAGLNFSVPDLTRQLLRDQPQLILQGLPYALALMAILGIHELGHYFTARRYRIKATLPYFIPVPISFFPIGTLGAFIQQRSPVPNRKALFDVGIAGPLAGLMVTIPVLFWGLMNSTVVTIPDKIEGLPFDAMNPTSSILLSLFSKLAMGSALTLDKGIDLHPVAIAGWIGIIATALNLMPIGQLDGGHIVHAMFGQRNGAIIGQIARLLVLFLAFIQPPLLIWAIILLFMPTVDQPALNDVSELDNKRDLLGLISLGILVLIILPLPHSVAHLLFAANPIP</sequence>
<dbReference type="InterPro" id="IPR044838">
    <property type="entry name" value="EGY1-like"/>
</dbReference>
<evidence type="ECO:0000256" key="9">
    <source>
        <dbReference type="ARBA" id="ARBA00023136"/>
    </source>
</evidence>
<evidence type="ECO:0000256" key="6">
    <source>
        <dbReference type="ARBA" id="ARBA00022801"/>
    </source>
</evidence>
<keyword evidence="7" id="KW-0809">Transit peptide</keyword>
<keyword evidence="4" id="KW-0645">Protease</keyword>
<dbReference type="AlphaFoldDB" id="B0CEA5"/>
<keyword evidence="6" id="KW-0378">Hydrolase</keyword>
<dbReference type="KEGG" id="amr:AM1_0693"/>
<dbReference type="Pfam" id="PF02163">
    <property type="entry name" value="Peptidase_M50"/>
    <property type="match status" value="1"/>
</dbReference>
<proteinExistence type="inferred from homology"/>
<evidence type="ECO:0000256" key="8">
    <source>
        <dbReference type="ARBA" id="ARBA00022989"/>
    </source>
</evidence>
<reference evidence="13 14" key="1">
    <citation type="journal article" date="2008" name="Proc. Natl. Acad. Sci. U.S.A.">
        <title>Niche adaptation and genome expansion in the chlorophyll d-producing cyanobacterium Acaryochloris marina.</title>
        <authorList>
            <person name="Swingley W.D."/>
            <person name="Chen M."/>
            <person name="Cheung P.C."/>
            <person name="Conrad A.L."/>
            <person name="Dejesa L.C."/>
            <person name="Hao J."/>
            <person name="Honchak B.M."/>
            <person name="Karbach L.E."/>
            <person name="Kurdoglu A."/>
            <person name="Lahiri S."/>
            <person name="Mastrian S.D."/>
            <person name="Miyashita H."/>
            <person name="Page L."/>
            <person name="Ramakrishna P."/>
            <person name="Satoh S."/>
            <person name="Sattley W.M."/>
            <person name="Shimada Y."/>
            <person name="Taylor H.L."/>
            <person name="Tomo T."/>
            <person name="Tsuchiya T."/>
            <person name="Wang Z.T."/>
            <person name="Raymond J."/>
            <person name="Mimuro M."/>
            <person name="Blankenship R.E."/>
            <person name="Touchman J.W."/>
        </authorList>
    </citation>
    <scope>NUCLEOTIDE SEQUENCE [LARGE SCALE GENOMIC DNA]</scope>
    <source>
        <strain evidence="14">MBIC 11017</strain>
    </source>
</reference>
<keyword evidence="5 11" id="KW-0812">Transmembrane</keyword>
<feature type="transmembrane region" description="Helical" evidence="11">
    <location>
        <begin position="318"/>
        <end position="342"/>
    </location>
</feature>
<evidence type="ECO:0000256" key="7">
    <source>
        <dbReference type="ARBA" id="ARBA00022946"/>
    </source>
</evidence>
<dbReference type="Proteomes" id="UP000000268">
    <property type="component" value="Chromosome"/>
</dbReference>
<dbReference type="PANTHER" id="PTHR31412">
    <property type="entry name" value="ZINC METALLOPROTEASE EGY1"/>
    <property type="match status" value="1"/>
</dbReference>
<feature type="transmembrane region" description="Helical" evidence="11">
    <location>
        <begin position="479"/>
        <end position="504"/>
    </location>
</feature>
<dbReference type="InterPro" id="IPR008915">
    <property type="entry name" value="Peptidase_M50"/>
</dbReference>
<evidence type="ECO:0000313" key="14">
    <source>
        <dbReference type="Proteomes" id="UP000000268"/>
    </source>
</evidence>
<evidence type="ECO:0000256" key="4">
    <source>
        <dbReference type="ARBA" id="ARBA00022670"/>
    </source>
</evidence>
<keyword evidence="9 11" id="KW-0472">Membrane</keyword>
<feature type="transmembrane region" description="Helical" evidence="11">
    <location>
        <begin position="216"/>
        <end position="235"/>
    </location>
</feature>
<dbReference type="CDD" id="cd06160">
    <property type="entry name" value="S2P-M50_like_2"/>
    <property type="match status" value="1"/>
</dbReference>
<evidence type="ECO:0000259" key="12">
    <source>
        <dbReference type="Pfam" id="PF02163"/>
    </source>
</evidence>
<evidence type="ECO:0000256" key="2">
    <source>
        <dbReference type="ARBA" id="ARBA00004141"/>
    </source>
</evidence>
<organism evidence="13 14">
    <name type="scientific">Acaryochloris marina (strain MBIC 11017)</name>
    <dbReference type="NCBI Taxonomy" id="329726"/>
    <lineage>
        <taxon>Bacteria</taxon>
        <taxon>Bacillati</taxon>
        <taxon>Cyanobacteriota</taxon>
        <taxon>Cyanophyceae</taxon>
        <taxon>Acaryochloridales</taxon>
        <taxon>Acaryochloridaceae</taxon>
        <taxon>Acaryochloris</taxon>
    </lineage>
</organism>
<protein>
    <submittedName>
        <fullName evidence="13">Peptidase, M50 family</fullName>
    </submittedName>
</protein>
<evidence type="ECO:0000256" key="3">
    <source>
        <dbReference type="ARBA" id="ARBA00007931"/>
    </source>
</evidence>
<feature type="region of interest" description="Disordered" evidence="10">
    <location>
        <begin position="82"/>
        <end position="113"/>
    </location>
</feature>
<evidence type="ECO:0000313" key="13">
    <source>
        <dbReference type="EMBL" id="ABW25739.1"/>
    </source>
</evidence>
<comment type="cofactor">
    <cofactor evidence="1">
        <name>Zn(2+)</name>
        <dbReference type="ChEBI" id="CHEBI:29105"/>
    </cofactor>
</comment>
<dbReference type="HOGENOM" id="CLU_028221_2_0_3"/>
<dbReference type="EMBL" id="CP000828">
    <property type="protein sequence ID" value="ABW25739.1"/>
    <property type="molecule type" value="Genomic_DNA"/>
</dbReference>
<feature type="transmembrane region" description="Helical" evidence="11">
    <location>
        <begin position="434"/>
        <end position="459"/>
    </location>
</feature>
<feature type="compositionally biased region" description="Polar residues" evidence="10">
    <location>
        <begin position="85"/>
        <end position="103"/>
    </location>
</feature>
<dbReference type="STRING" id="329726.AM1_0693"/>
<feature type="transmembrane region" description="Helical" evidence="11">
    <location>
        <begin position="255"/>
        <end position="276"/>
    </location>
</feature>
<dbReference type="OrthoDB" id="494312at2"/>
<evidence type="ECO:0000256" key="11">
    <source>
        <dbReference type="SAM" id="Phobius"/>
    </source>
</evidence>
<comment type="subcellular location">
    <subcellularLocation>
        <location evidence="2">Membrane</location>
        <topology evidence="2">Multi-pass membrane protein</topology>
    </subcellularLocation>
</comment>
<dbReference type="GO" id="GO:0006508">
    <property type="term" value="P:proteolysis"/>
    <property type="evidence" value="ECO:0007669"/>
    <property type="project" value="UniProtKB-KW"/>
</dbReference>
<feature type="domain" description="Peptidase M50" evidence="12">
    <location>
        <begin position="258"/>
        <end position="439"/>
    </location>
</feature>
<feature type="transmembrane region" description="Helical" evidence="11">
    <location>
        <begin position="288"/>
        <end position="306"/>
    </location>
</feature>
<keyword evidence="14" id="KW-1185">Reference proteome</keyword>